<name>A0ABD2EQV9_DAUMA</name>
<feature type="non-terminal residue" evidence="1">
    <location>
        <position position="1"/>
    </location>
</feature>
<dbReference type="EMBL" id="JBFSEQ010000003">
    <property type="protein sequence ID" value="KAL2781638.1"/>
    <property type="molecule type" value="Genomic_DNA"/>
</dbReference>
<feature type="non-terminal residue" evidence="1">
    <location>
        <position position="107"/>
    </location>
</feature>
<reference evidence="1 2" key="1">
    <citation type="journal article" date="2024" name="G3 (Bethesda)">
        <title>A hybrid genome assembly of the endangered aye-aye (Daubentonia madagascariensis).</title>
        <authorList>
            <person name="Versoza C.J."/>
            <person name="Pfeifer S.P."/>
        </authorList>
    </citation>
    <scope>NUCLEOTIDE SEQUENCE [LARGE SCALE GENOMIC DNA]</scope>
    <source>
        <strain evidence="1">6821</strain>
    </source>
</reference>
<dbReference type="Proteomes" id="UP001610411">
    <property type="component" value="Unassembled WGS sequence"/>
</dbReference>
<proteinExistence type="predicted"/>
<accession>A0ABD2EQV9</accession>
<sequence length="107" mass="12006">GTCLRMASFPVQPGSGVNSGSNWKERRSLGGELGLQLPFFKLKMSFNQEEKGKLLKSDPTAQGTLYTFATEISDLKCLWYYKYMGGPCGMEESVLDLEYEYLVQVLC</sequence>
<evidence type="ECO:0000313" key="1">
    <source>
        <dbReference type="EMBL" id="KAL2781638.1"/>
    </source>
</evidence>
<comment type="caution">
    <text evidence="1">The sequence shown here is derived from an EMBL/GenBank/DDBJ whole genome shotgun (WGS) entry which is preliminary data.</text>
</comment>
<evidence type="ECO:0000313" key="2">
    <source>
        <dbReference type="Proteomes" id="UP001610411"/>
    </source>
</evidence>
<gene>
    <name evidence="1" type="ORF">WCI35_010256</name>
</gene>
<keyword evidence="2" id="KW-1185">Reference proteome</keyword>
<organism evidence="1 2">
    <name type="scientific">Daubentonia madagascariensis</name>
    <name type="common">Aye-aye</name>
    <name type="synonym">Sciurus madagascariensis</name>
    <dbReference type="NCBI Taxonomy" id="31869"/>
    <lineage>
        <taxon>Eukaryota</taxon>
        <taxon>Metazoa</taxon>
        <taxon>Chordata</taxon>
        <taxon>Craniata</taxon>
        <taxon>Vertebrata</taxon>
        <taxon>Euteleostomi</taxon>
        <taxon>Mammalia</taxon>
        <taxon>Eutheria</taxon>
        <taxon>Euarchontoglires</taxon>
        <taxon>Primates</taxon>
        <taxon>Strepsirrhini</taxon>
        <taxon>Chiromyiformes</taxon>
        <taxon>Daubentoniidae</taxon>
        <taxon>Daubentonia</taxon>
    </lineage>
</organism>
<dbReference type="AlphaFoldDB" id="A0ABD2EQV9"/>
<protein>
    <submittedName>
        <fullName evidence="1">Uncharacterized protein</fullName>
    </submittedName>
</protein>